<sequence>MATAAKSKAAPAEETGGKAGSKKLIIIIAALAVLLAAGGGAAWFFLGHKKEEAHGDAHADAPKAKVDPGKPPVFVTLEQFTVNLQPDNGNEQFLQLSMTLQVPDQPTVDQIKTFMPLVRSRLLMLLSSKKASDLLSIEGKNKLIEEVITQFKQPFAKGGSATEVSGVFFTSFVIQ</sequence>
<feature type="transmembrane region" description="Helical" evidence="10">
    <location>
        <begin position="24"/>
        <end position="46"/>
    </location>
</feature>
<dbReference type="GO" id="GO:0005886">
    <property type="term" value="C:plasma membrane"/>
    <property type="evidence" value="ECO:0007669"/>
    <property type="project" value="UniProtKB-SubCell"/>
</dbReference>
<keyword evidence="11" id="KW-0966">Cell projection</keyword>
<dbReference type="InterPro" id="IPR005503">
    <property type="entry name" value="FliL"/>
</dbReference>
<accession>A0A239FY50</accession>
<keyword evidence="6 10" id="KW-0812">Transmembrane</keyword>
<evidence type="ECO:0000256" key="3">
    <source>
        <dbReference type="ARBA" id="ARBA00008281"/>
    </source>
</evidence>
<dbReference type="GO" id="GO:0071978">
    <property type="term" value="P:bacterial-type flagellum-dependent swarming motility"/>
    <property type="evidence" value="ECO:0007669"/>
    <property type="project" value="TreeGrafter"/>
</dbReference>
<dbReference type="OrthoDB" id="5297029at2"/>
<dbReference type="AlphaFoldDB" id="A0A239FY50"/>
<dbReference type="NCBIfam" id="NF005435">
    <property type="entry name" value="PRK07021.1"/>
    <property type="match status" value="1"/>
</dbReference>
<dbReference type="GO" id="GO:0009425">
    <property type="term" value="C:bacterial-type flagellum basal body"/>
    <property type="evidence" value="ECO:0007669"/>
    <property type="project" value="InterPro"/>
</dbReference>
<keyword evidence="8 10" id="KW-1133">Transmembrane helix</keyword>
<dbReference type="EMBL" id="FZOT01000004">
    <property type="protein sequence ID" value="SNS61398.1"/>
    <property type="molecule type" value="Genomic_DNA"/>
</dbReference>
<keyword evidence="9 10" id="KW-0472">Membrane</keyword>
<evidence type="ECO:0000256" key="8">
    <source>
        <dbReference type="ARBA" id="ARBA00022989"/>
    </source>
</evidence>
<dbReference type="PANTHER" id="PTHR35091:SF2">
    <property type="entry name" value="FLAGELLAR PROTEIN FLIL"/>
    <property type="match status" value="1"/>
</dbReference>
<keyword evidence="4" id="KW-1003">Cell membrane</keyword>
<evidence type="ECO:0000313" key="11">
    <source>
        <dbReference type="EMBL" id="SNS61398.1"/>
    </source>
</evidence>
<dbReference type="PANTHER" id="PTHR35091">
    <property type="entry name" value="FLAGELLAR PROTEIN FLIL"/>
    <property type="match status" value="1"/>
</dbReference>
<keyword evidence="11" id="KW-0282">Flagellum</keyword>
<keyword evidence="11" id="KW-0969">Cilium</keyword>
<name>A0A239FY50_9BURK</name>
<keyword evidence="12" id="KW-1185">Reference proteome</keyword>
<reference evidence="11 12" key="1">
    <citation type="submission" date="2017-06" db="EMBL/GenBank/DDBJ databases">
        <authorList>
            <person name="Kim H.J."/>
            <person name="Triplett B.A."/>
        </authorList>
    </citation>
    <scope>NUCLEOTIDE SEQUENCE [LARGE SCALE GENOMIC DNA]</scope>
    <source>
        <strain evidence="11 12">U15</strain>
    </source>
</reference>
<dbReference type="GO" id="GO:0006935">
    <property type="term" value="P:chemotaxis"/>
    <property type="evidence" value="ECO:0007669"/>
    <property type="project" value="UniProtKB-KW"/>
</dbReference>
<dbReference type="RefSeq" id="WP_089398985.1">
    <property type="nucleotide sequence ID" value="NZ_FZOT01000004.1"/>
</dbReference>
<evidence type="ECO:0000256" key="2">
    <source>
        <dbReference type="ARBA" id="ARBA00004162"/>
    </source>
</evidence>
<gene>
    <name evidence="11" type="ORF">SAMN06265795_104135</name>
</gene>
<proteinExistence type="inferred from homology"/>
<evidence type="ECO:0000256" key="9">
    <source>
        <dbReference type="ARBA" id="ARBA00023136"/>
    </source>
</evidence>
<evidence type="ECO:0000256" key="7">
    <source>
        <dbReference type="ARBA" id="ARBA00022779"/>
    </source>
</evidence>
<protein>
    <recommendedName>
        <fullName evidence="10">Flagellar protein FliL</fullName>
    </recommendedName>
</protein>
<dbReference type="Pfam" id="PF03748">
    <property type="entry name" value="FliL"/>
    <property type="match status" value="1"/>
</dbReference>
<evidence type="ECO:0000256" key="6">
    <source>
        <dbReference type="ARBA" id="ARBA00022692"/>
    </source>
</evidence>
<keyword evidence="10" id="KW-0997">Cell inner membrane</keyword>
<comment type="similarity">
    <text evidence="3 10">Belongs to the FliL family.</text>
</comment>
<evidence type="ECO:0000256" key="10">
    <source>
        <dbReference type="RuleBase" id="RU364125"/>
    </source>
</evidence>
<evidence type="ECO:0000256" key="1">
    <source>
        <dbReference type="ARBA" id="ARBA00002254"/>
    </source>
</evidence>
<comment type="subcellular location">
    <subcellularLocation>
        <location evidence="10">Cell inner membrane</location>
    </subcellularLocation>
    <subcellularLocation>
        <location evidence="2">Cell membrane</location>
        <topology evidence="2">Single-pass membrane protein</topology>
    </subcellularLocation>
</comment>
<keyword evidence="7 10" id="KW-0283">Flagellar rotation</keyword>
<dbReference type="Proteomes" id="UP000198284">
    <property type="component" value="Unassembled WGS sequence"/>
</dbReference>
<comment type="function">
    <text evidence="1 10">Controls the rotational direction of flagella during chemotaxis.</text>
</comment>
<organism evidence="11 12">
    <name type="scientific">Noviherbaspirillum humi</name>
    <dbReference type="NCBI Taxonomy" id="1688639"/>
    <lineage>
        <taxon>Bacteria</taxon>
        <taxon>Pseudomonadati</taxon>
        <taxon>Pseudomonadota</taxon>
        <taxon>Betaproteobacteria</taxon>
        <taxon>Burkholderiales</taxon>
        <taxon>Oxalobacteraceae</taxon>
        <taxon>Noviherbaspirillum</taxon>
    </lineage>
</organism>
<evidence type="ECO:0000256" key="5">
    <source>
        <dbReference type="ARBA" id="ARBA00022500"/>
    </source>
</evidence>
<evidence type="ECO:0000313" key="12">
    <source>
        <dbReference type="Proteomes" id="UP000198284"/>
    </source>
</evidence>
<keyword evidence="5 10" id="KW-0145">Chemotaxis</keyword>
<evidence type="ECO:0000256" key="4">
    <source>
        <dbReference type="ARBA" id="ARBA00022475"/>
    </source>
</evidence>